<dbReference type="PANTHER" id="PTHR22603">
    <property type="entry name" value="CHOLINE/ETHANOALAMINE KINASE"/>
    <property type="match status" value="1"/>
</dbReference>
<keyword evidence="2" id="KW-1208">Phospholipid metabolism</keyword>
<keyword evidence="1" id="KW-0444">Lipid biosynthesis</keyword>
<dbReference type="Gene3D" id="3.30.200.20">
    <property type="entry name" value="Phosphorylase Kinase, domain 1"/>
    <property type="match status" value="1"/>
</dbReference>
<evidence type="ECO:0000256" key="5">
    <source>
        <dbReference type="ARBA" id="ARBA00038874"/>
    </source>
</evidence>
<accession>A0A182IME6</accession>
<dbReference type="PANTHER" id="PTHR22603:SF66">
    <property type="entry name" value="ETHANOLAMINE KINASE"/>
    <property type="match status" value="1"/>
</dbReference>
<dbReference type="AlphaFoldDB" id="A0A182IME6"/>
<reference evidence="6" key="1">
    <citation type="submission" date="2022-08" db="UniProtKB">
        <authorList>
            <consortium name="EnsemblMetazoa"/>
        </authorList>
    </citation>
    <scope>IDENTIFICATION</scope>
    <source>
        <strain evidence="6">EBRO</strain>
    </source>
</reference>
<dbReference type="EC" id="2.7.1.82" evidence="5"/>
<dbReference type="CDD" id="cd05157">
    <property type="entry name" value="ETNK_euk"/>
    <property type="match status" value="1"/>
</dbReference>
<dbReference type="Gene3D" id="3.90.1200.10">
    <property type="match status" value="1"/>
</dbReference>
<organism evidence="6">
    <name type="scientific">Anopheles atroparvus</name>
    <name type="common">European mosquito</name>
    <dbReference type="NCBI Taxonomy" id="41427"/>
    <lineage>
        <taxon>Eukaryota</taxon>
        <taxon>Metazoa</taxon>
        <taxon>Ecdysozoa</taxon>
        <taxon>Arthropoda</taxon>
        <taxon>Hexapoda</taxon>
        <taxon>Insecta</taxon>
        <taxon>Pterygota</taxon>
        <taxon>Neoptera</taxon>
        <taxon>Endopterygota</taxon>
        <taxon>Diptera</taxon>
        <taxon>Nematocera</taxon>
        <taxon>Culicoidea</taxon>
        <taxon>Culicidae</taxon>
        <taxon>Anophelinae</taxon>
        <taxon>Anopheles</taxon>
    </lineage>
</organism>
<dbReference type="EMBL" id="AXCP01008829">
    <property type="status" value="NOT_ANNOTATED_CDS"/>
    <property type="molecule type" value="Genomic_DNA"/>
</dbReference>
<dbReference type="GO" id="GO:0004305">
    <property type="term" value="F:ethanolamine kinase activity"/>
    <property type="evidence" value="ECO:0007669"/>
    <property type="project" value="UniProtKB-EC"/>
</dbReference>
<dbReference type="InterPro" id="IPR011009">
    <property type="entry name" value="Kinase-like_dom_sf"/>
</dbReference>
<protein>
    <recommendedName>
        <fullName evidence="5">ethanolamine kinase</fullName>
        <ecNumber evidence="5">2.7.1.82</ecNumber>
    </recommendedName>
</protein>
<sequence>LSRQLFTDGITNKLVGCFYQPPPPKPNGSAAVDDVVLIRVYGNKTDLLIDRRKEAENIQLLHRHGHASALYATFTNGLAYQYVPGVTLTTNTCRHEHIWPLVARRMAQMHKVRENTTIGFNTSAPALPAKIDQFLKLVPSRFSDASTDERVWKIFPRIDALRAEFDELYGRLLGVDSPVVFCHNDLLLGNVIYDAARERVTFIDYEYAAPNHQAFDIGNHFTEFAGIEKIDYGRYPGRAFQLRWLGEYLREYTGDLASEDDVQRLYVQVNQFALASHFFWAVWALIQAEHSTIDFDFVQFGTTRFREYRGKKDEFLALCYSDD</sequence>
<evidence type="ECO:0000313" key="6">
    <source>
        <dbReference type="EnsemblMetazoa" id="AATE001886-PA.1"/>
    </source>
</evidence>
<keyword evidence="1" id="KW-0594">Phospholipid biosynthesis</keyword>
<dbReference type="SUPFAM" id="SSF56112">
    <property type="entry name" value="Protein kinase-like (PK-like)"/>
    <property type="match status" value="1"/>
</dbReference>
<dbReference type="STRING" id="41427.A0A182IME6"/>
<evidence type="ECO:0000256" key="3">
    <source>
        <dbReference type="ARBA" id="ARBA00037883"/>
    </source>
</evidence>
<dbReference type="VEuPathDB" id="VectorBase:AATE001886"/>
<dbReference type="Pfam" id="PF01633">
    <property type="entry name" value="Choline_kinase"/>
    <property type="match status" value="1"/>
</dbReference>
<dbReference type="EnsemblMetazoa" id="AATE001886-RA">
    <property type="protein sequence ID" value="AATE001886-PA.1"/>
    <property type="gene ID" value="AATE001886"/>
</dbReference>
<dbReference type="GO" id="GO:0006646">
    <property type="term" value="P:phosphatidylethanolamine biosynthetic process"/>
    <property type="evidence" value="ECO:0007669"/>
    <property type="project" value="TreeGrafter"/>
</dbReference>
<keyword evidence="1" id="KW-0443">Lipid metabolism</keyword>
<evidence type="ECO:0000256" key="2">
    <source>
        <dbReference type="ARBA" id="ARBA00023264"/>
    </source>
</evidence>
<evidence type="ECO:0000256" key="1">
    <source>
        <dbReference type="ARBA" id="ARBA00023209"/>
    </source>
</evidence>
<evidence type="ECO:0000256" key="4">
    <source>
        <dbReference type="ARBA" id="ARBA00038211"/>
    </source>
</evidence>
<dbReference type="GO" id="GO:0005737">
    <property type="term" value="C:cytoplasm"/>
    <property type="evidence" value="ECO:0007669"/>
    <property type="project" value="TreeGrafter"/>
</dbReference>
<comment type="similarity">
    <text evidence="4">Belongs to the choline/ethanolamine kinase family.</text>
</comment>
<comment type="pathway">
    <text evidence="3">Phospholipid metabolism; phosphatidylethanolamine biosynthesis; phosphatidylethanolamine from ethanolamine: step 1/3.</text>
</comment>
<name>A0A182IME6_ANOAO</name>
<proteinExistence type="inferred from homology"/>